<evidence type="ECO:0000313" key="2">
    <source>
        <dbReference type="Proteomes" id="UP000092445"/>
    </source>
</evidence>
<dbReference type="EnsemblMetazoa" id="GPAI043514-RA">
    <property type="protein sequence ID" value="GPAI043514-PA"/>
    <property type="gene ID" value="GPAI043514"/>
</dbReference>
<reference evidence="2" key="1">
    <citation type="submission" date="2014-03" db="EMBL/GenBank/DDBJ databases">
        <authorList>
            <person name="Aksoy S."/>
            <person name="Warren W."/>
            <person name="Wilson R.K."/>
        </authorList>
    </citation>
    <scope>NUCLEOTIDE SEQUENCE [LARGE SCALE GENOMIC DNA]</scope>
    <source>
        <strain evidence="2">IAEA</strain>
    </source>
</reference>
<dbReference type="AlphaFoldDB" id="A0A1B0AEW5"/>
<sequence length="134" mass="13043">MNIQTAPFLGPTQPPFRFNGPHTLTMSHATAMHQQPSWFAAGANNGGTTVGGSVSLGGGSGGGGGGGSNAGGGGGGGGSGAVTGGVGFIPNTNAITTTPIKGKCDSLQIYVKNDVAQISTTNMFTVYAIALSDK</sequence>
<dbReference type="VEuPathDB" id="VectorBase:GPAI043514"/>
<reference evidence="1" key="2">
    <citation type="submission" date="2020-05" db="UniProtKB">
        <authorList>
            <consortium name="EnsemblMetazoa"/>
        </authorList>
    </citation>
    <scope>IDENTIFICATION</scope>
    <source>
        <strain evidence="1">IAEA</strain>
    </source>
</reference>
<name>A0A1B0AEW5_GLOPL</name>
<evidence type="ECO:0000313" key="1">
    <source>
        <dbReference type="EnsemblMetazoa" id="GPAI043514-PA"/>
    </source>
</evidence>
<protein>
    <submittedName>
        <fullName evidence="1">Uncharacterized protein</fullName>
    </submittedName>
</protein>
<keyword evidence="2" id="KW-1185">Reference proteome</keyword>
<dbReference type="Proteomes" id="UP000092445">
    <property type="component" value="Unassembled WGS sequence"/>
</dbReference>
<accession>A0A1B0AEW5</accession>
<organism evidence="1 2">
    <name type="scientific">Glossina pallidipes</name>
    <name type="common">Tsetse fly</name>
    <dbReference type="NCBI Taxonomy" id="7398"/>
    <lineage>
        <taxon>Eukaryota</taxon>
        <taxon>Metazoa</taxon>
        <taxon>Ecdysozoa</taxon>
        <taxon>Arthropoda</taxon>
        <taxon>Hexapoda</taxon>
        <taxon>Insecta</taxon>
        <taxon>Pterygota</taxon>
        <taxon>Neoptera</taxon>
        <taxon>Endopterygota</taxon>
        <taxon>Diptera</taxon>
        <taxon>Brachycera</taxon>
        <taxon>Muscomorpha</taxon>
        <taxon>Hippoboscoidea</taxon>
        <taxon>Glossinidae</taxon>
        <taxon>Glossina</taxon>
    </lineage>
</organism>
<proteinExistence type="predicted"/>